<evidence type="ECO:0008006" key="3">
    <source>
        <dbReference type="Google" id="ProtNLM"/>
    </source>
</evidence>
<dbReference type="EMBL" id="AP024546">
    <property type="protein sequence ID" value="BCT95086.1"/>
    <property type="molecule type" value="Genomic_DNA"/>
</dbReference>
<name>A0ABM7QC66_9GAMM</name>
<protein>
    <recommendedName>
        <fullName evidence="3">Copper resistance protein NlpE</fullName>
    </recommendedName>
</protein>
<proteinExistence type="predicted"/>
<gene>
    <name evidence="1" type="ORF">LYSHEL_09570</name>
</gene>
<sequence length="173" mass="18808">MHGEAPGFGAMLGARLSRQRADRVRHNRRVSPIRHRRWILALACVLAAGCGRAPGPPPKADDRLGDADAELAWQGILACADCDGIDTRLRLQHGNGVVAQYQLVEAFRDGQGAEYFQESGRWRRDGRLLRLQPSQGGERLYMFDGAGNLVVVDRRGHAVGAGRVLSPVAPPAL</sequence>
<keyword evidence="2" id="KW-1185">Reference proteome</keyword>
<reference evidence="1 2" key="1">
    <citation type="submission" date="2021-03" db="EMBL/GenBank/DDBJ databases">
        <title>Complete Genome Sequences of Two Lysobacter Strains Isolated from Sea Water (Lysobacter caseinilyticus) and Soil (Lysobacter helvus) in South Korea.</title>
        <authorList>
            <person name="Watanabe Y."/>
            <person name="Arakawa K."/>
        </authorList>
    </citation>
    <scope>NUCLEOTIDE SEQUENCE [LARGE SCALE GENOMIC DNA]</scope>
    <source>
        <strain evidence="1 2">D10</strain>
    </source>
</reference>
<dbReference type="Pfam" id="PF04170">
    <property type="entry name" value="NlpE"/>
    <property type="match status" value="1"/>
</dbReference>
<accession>A0ABM7QC66</accession>
<evidence type="ECO:0000313" key="1">
    <source>
        <dbReference type="EMBL" id="BCT95086.1"/>
    </source>
</evidence>
<dbReference type="InterPro" id="IPR007298">
    <property type="entry name" value="Cu-R_lipoprotein_NlpE"/>
</dbReference>
<dbReference type="Proteomes" id="UP000680514">
    <property type="component" value="Chromosome"/>
</dbReference>
<dbReference type="Gene3D" id="2.40.128.640">
    <property type="match status" value="1"/>
</dbReference>
<evidence type="ECO:0000313" key="2">
    <source>
        <dbReference type="Proteomes" id="UP000680514"/>
    </source>
</evidence>
<organism evidence="1 2">
    <name type="scientific">Lysobacter helvus</name>
    <dbReference type="NCBI Taxonomy" id="2675059"/>
    <lineage>
        <taxon>Bacteria</taxon>
        <taxon>Pseudomonadati</taxon>
        <taxon>Pseudomonadota</taxon>
        <taxon>Gammaproteobacteria</taxon>
        <taxon>Lysobacterales</taxon>
        <taxon>Lysobacteraceae</taxon>
        <taxon>Lysobacter</taxon>
    </lineage>
</organism>